<dbReference type="InterPro" id="IPR001251">
    <property type="entry name" value="CRAL-TRIO_dom"/>
</dbReference>
<dbReference type="InterPro" id="IPR011074">
    <property type="entry name" value="CRAL/TRIO_N_dom"/>
</dbReference>
<evidence type="ECO:0000313" key="3">
    <source>
        <dbReference type="EMBL" id="KAK8541867.1"/>
    </source>
</evidence>
<dbReference type="SUPFAM" id="SSF46938">
    <property type="entry name" value="CRAL/TRIO N-terminal domain"/>
    <property type="match status" value="1"/>
</dbReference>
<protein>
    <recommendedName>
        <fullName evidence="2">CRAL-TRIO domain-containing protein</fullName>
    </recommendedName>
</protein>
<feature type="domain" description="CRAL-TRIO" evidence="2">
    <location>
        <begin position="263"/>
        <end position="418"/>
    </location>
</feature>
<dbReference type="PANTHER" id="PTHR45824">
    <property type="entry name" value="GH16843P"/>
    <property type="match status" value="1"/>
</dbReference>
<dbReference type="PROSITE" id="PS50191">
    <property type="entry name" value="CRAL_TRIO"/>
    <property type="match status" value="1"/>
</dbReference>
<dbReference type="SMART" id="SM01100">
    <property type="entry name" value="CRAL_TRIO_N"/>
    <property type="match status" value="1"/>
</dbReference>
<name>A0ABR2DLW0_9ROSI</name>
<dbReference type="InterPro" id="IPR025886">
    <property type="entry name" value="PP2-like"/>
</dbReference>
<dbReference type="Gene3D" id="3.40.525.10">
    <property type="entry name" value="CRAL-TRIO lipid binding domain"/>
    <property type="match status" value="1"/>
</dbReference>
<feature type="compositionally biased region" description="Low complexity" evidence="1">
    <location>
        <begin position="442"/>
        <end position="451"/>
    </location>
</feature>
<comment type="caution">
    <text evidence="3">The sequence shown here is derived from an EMBL/GenBank/DDBJ whole genome shotgun (WGS) entry which is preliminary data.</text>
</comment>
<evidence type="ECO:0000259" key="2">
    <source>
        <dbReference type="PROSITE" id="PS50191"/>
    </source>
</evidence>
<reference evidence="3 4" key="1">
    <citation type="journal article" date="2024" name="G3 (Bethesda)">
        <title>Genome assembly of Hibiscus sabdariffa L. provides insights into metabolisms of medicinal natural products.</title>
        <authorList>
            <person name="Kim T."/>
        </authorList>
    </citation>
    <scope>NUCLEOTIDE SEQUENCE [LARGE SCALE GENOMIC DNA]</scope>
    <source>
        <strain evidence="3">TK-2024</strain>
        <tissue evidence="3">Old leaves</tissue>
    </source>
</reference>
<dbReference type="InterPro" id="IPR036865">
    <property type="entry name" value="CRAL-TRIO_dom_sf"/>
</dbReference>
<evidence type="ECO:0000256" key="1">
    <source>
        <dbReference type="SAM" id="MobiDB-lite"/>
    </source>
</evidence>
<dbReference type="CDD" id="cd00170">
    <property type="entry name" value="SEC14"/>
    <property type="match status" value="1"/>
</dbReference>
<proteinExistence type="predicted"/>
<feature type="compositionally biased region" description="Polar residues" evidence="1">
    <location>
        <begin position="474"/>
        <end position="487"/>
    </location>
</feature>
<dbReference type="Pfam" id="PF00650">
    <property type="entry name" value="CRAL_TRIO"/>
    <property type="match status" value="1"/>
</dbReference>
<dbReference type="SUPFAM" id="SSF52087">
    <property type="entry name" value="CRAL/TRIO domain"/>
    <property type="match status" value="1"/>
</dbReference>
<sequence length="487" mass="56201">MNFLRKKEKEKKKEVFLDHKRRKTWEDAKTGHKCFMLYARSLYVTWGGREHWIWNSFKDTNEENIEVAKLSHVCWLDVRGKLKMSELSPATSYEVVYEIKLTKGASGWELPVKLRLYPLPNGGGVQERQVSLLEKPRGEWIELNLGSFCTPENEEAAGEICFDLYQHGGHWKNGLIVRDCENVIQTIERKYKNKTLSPQEKQAKIDDVIKRIGSVAEELPALCSDASISRFLRARNWNTKRATKMLKKTFKWRLQYKPDNIKWEDIAEEAETGKIYRANYCDKFGRPVLVMRPGFQIKYLVYCMENAIMNLKQDQEQMVWLVDFQGLAKATVSVKLSRETARILQDHYPERLGLGILYNPPRLFHSSWMILKPFLDPITYQKVKFVYSDDPKSRKIIEEIFYLDKLDAAFGGRNMSGFDYQAYARQMKDDDVRMSSFLHSGCSSPSPHLSSILAEPRGSNASDEGGLSSGDEATPSTSISESNILNE</sequence>
<dbReference type="InterPro" id="IPR036273">
    <property type="entry name" value="CRAL/TRIO_N_dom_sf"/>
</dbReference>
<dbReference type="Pfam" id="PF14299">
    <property type="entry name" value="PP2"/>
    <property type="match status" value="1"/>
</dbReference>
<evidence type="ECO:0000313" key="4">
    <source>
        <dbReference type="Proteomes" id="UP001472677"/>
    </source>
</evidence>
<organism evidence="3 4">
    <name type="scientific">Hibiscus sabdariffa</name>
    <name type="common">roselle</name>
    <dbReference type="NCBI Taxonomy" id="183260"/>
    <lineage>
        <taxon>Eukaryota</taxon>
        <taxon>Viridiplantae</taxon>
        <taxon>Streptophyta</taxon>
        <taxon>Embryophyta</taxon>
        <taxon>Tracheophyta</taxon>
        <taxon>Spermatophyta</taxon>
        <taxon>Magnoliopsida</taxon>
        <taxon>eudicotyledons</taxon>
        <taxon>Gunneridae</taxon>
        <taxon>Pentapetalae</taxon>
        <taxon>rosids</taxon>
        <taxon>malvids</taxon>
        <taxon>Malvales</taxon>
        <taxon>Malvaceae</taxon>
        <taxon>Malvoideae</taxon>
        <taxon>Hibiscus</taxon>
    </lineage>
</organism>
<keyword evidence="4" id="KW-1185">Reference proteome</keyword>
<dbReference type="InterPro" id="IPR052578">
    <property type="entry name" value="PI_Transfer_CRAL-TRIO"/>
</dbReference>
<dbReference type="EMBL" id="JBBPBM010000024">
    <property type="protein sequence ID" value="KAK8541867.1"/>
    <property type="molecule type" value="Genomic_DNA"/>
</dbReference>
<dbReference type="SMART" id="SM00516">
    <property type="entry name" value="SEC14"/>
    <property type="match status" value="1"/>
</dbReference>
<dbReference type="Pfam" id="PF03765">
    <property type="entry name" value="CRAL_TRIO_N"/>
    <property type="match status" value="1"/>
</dbReference>
<dbReference type="PANTHER" id="PTHR45824:SF18">
    <property type="entry name" value="OS01G0264700 PROTEIN"/>
    <property type="match status" value="1"/>
</dbReference>
<gene>
    <name evidence="3" type="ORF">V6N12_014488</name>
</gene>
<feature type="region of interest" description="Disordered" evidence="1">
    <location>
        <begin position="442"/>
        <end position="487"/>
    </location>
</feature>
<accession>A0ABR2DLW0</accession>
<dbReference type="Proteomes" id="UP001472677">
    <property type="component" value="Unassembled WGS sequence"/>
</dbReference>